<comment type="similarity">
    <text evidence="1">Belongs to the pyrroline-5-carboxylate reductase family.</text>
</comment>
<dbReference type="RefSeq" id="WP_260906877.1">
    <property type="nucleotide sequence ID" value="NZ_JAOCZP010000011.1"/>
</dbReference>
<comment type="caution">
    <text evidence="3">The sequence shown here is derived from an EMBL/GenBank/DDBJ whole genome shotgun (WGS) entry which is preliminary data.</text>
</comment>
<dbReference type="PANTHER" id="PTHR11645">
    <property type="entry name" value="PYRROLINE-5-CARBOXYLATE REDUCTASE"/>
    <property type="match status" value="1"/>
</dbReference>
<feature type="domain" description="Pyrroline-5-carboxylate reductase catalytic N-terminal" evidence="2">
    <location>
        <begin position="3"/>
        <end position="92"/>
    </location>
</feature>
<name>A0ABT2LU56_9HYPH</name>
<accession>A0ABT2LU56</accession>
<evidence type="ECO:0000313" key="4">
    <source>
        <dbReference type="Proteomes" id="UP001320831"/>
    </source>
</evidence>
<organism evidence="3 4">
    <name type="scientific">Chelativorans salis</name>
    <dbReference type="NCBI Taxonomy" id="2978478"/>
    <lineage>
        <taxon>Bacteria</taxon>
        <taxon>Pseudomonadati</taxon>
        <taxon>Pseudomonadota</taxon>
        <taxon>Alphaproteobacteria</taxon>
        <taxon>Hyphomicrobiales</taxon>
        <taxon>Phyllobacteriaceae</taxon>
        <taxon>Chelativorans</taxon>
    </lineage>
</organism>
<dbReference type="InterPro" id="IPR028939">
    <property type="entry name" value="P5C_Rdtase_cat_N"/>
</dbReference>
<sequence length="256" mass="27092">MARIGFLGTGEIASAMIQTIAGAGHDIVVSHRNERVSAELQMRHPGLRRAANQTVVDESDIVVLCLLADTARKELPNLVFGDGKTVISVMAGMPIAELERLCAPVTEICVAIPLPPMPLGGTPLAVYPENVCLHELFGPHVRIHACASEAMLNAHFAATGVLLPLLDQIDAAANWLSAFTDDRAEAASYLAGLIGAYCKLLTQETGTDLAQLRAGLGTEGGLNQYLSRTLADNGTLTALEAGLDGLRKRLQLPPKN</sequence>
<evidence type="ECO:0000259" key="2">
    <source>
        <dbReference type="Pfam" id="PF03807"/>
    </source>
</evidence>
<proteinExistence type="inferred from homology"/>
<dbReference type="Proteomes" id="UP001320831">
    <property type="component" value="Unassembled WGS sequence"/>
</dbReference>
<dbReference type="Gene3D" id="3.40.50.720">
    <property type="entry name" value="NAD(P)-binding Rossmann-like Domain"/>
    <property type="match status" value="1"/>
</dbReference>
<protein>
    <submittedName>
        <fullName evidence="3">NAD(P)-binding domain-containing protein</fullName>
    </submittedName>
</protein>
<dbReference type="InterPro" id="IPR036291">
    <property type="entry name" value="NAD(P)-bd_dom_sf"/>
</dbReference>
<dbReference type="SUPFAM" id="SSF51735">
    <property type="entry name" value="NAD(P)-binding Rossmann-fold domains"/>
    <property type="match status" value="1"/>
</dbReference>
<dbReference type="PANTHER" id="PTHR11645:SF13">
    <property type="entry name" value="PYRROLINE-5-CARBOXYLATE REDUCTASE CATALYTIC N-TERMINAL DOMAIN-CONTAINING PROTEIN"/>
    <property type="match status" value="1"/>
</dbReference>
<evidence type="ECO:0000313" key="3">
    <source>
        <dbReference type="EMBL" id="MCT7378077.1"/>
    </source>
</evidence>
<evidence type="ECO:0000256" key="1">
    <source>
        <dbReference type="ARBA" id="ARBA00005525"/>
    </source>
</evidence>
<dbReference type="EMBL" id="JAOCZP010000011">
    <property type="protein sequence ID" value="MCT7378077.1"/>
    <property type="molecule type" value="Genomic_DNA"/>
</dbReference>
<gene>
    <name evidence="3" type="ORF">N5A92_23950</name>
</gene>
<keyword evidence="4" id="KW-1185">Reference proteome</keyword>
<dbReference type="Pfam" id="PF03807">
    <property type="entry name" value="F420_oxidored"/>
    <property type="match status" value="1"/>
</dbReference>
<reference evidence="3 4" key="1">
    <citation type="submission" date="2022-09" db="EMBL/GenBank/DDBJ databases">
        <title>Chelativorans salina sp. nov., a novel slightly halophilic bacterium isolated from a saline lake sediment enrichment.</title>
        <authorList>
            <person name="Gao L."/>
            <person name="Fang B.-Z."/>
            <person name="Li W.-J."/>
        </authorList>
    </citation>
    <scope>NUCLEOTIDE SEQUENCE [LARGE SCALE GENOMIC DNA]</scope>
    <source>
        <strain evidence="3 4">EGI FJ00035</strain>
    </source>
</reference>